<organism evidence="1 2">
    <name type="scientific">Patagioenas fasciata monilis</name>
    <dbReference type="NCBI Taxonomy" id="372326"/>
    <lineage>
        <taxon>Eukaryota</taxon>
        <taxon>Metazoa</taxon>
        <taxon>Chordata</taxon>
        <taxon>Craniata</taxon>
        <taxon>Vertebrata</taxon>
        <taxon>Euteleostomi</taxon>
        <taxon>Archelosauria</taxon>
        <taxon>Archosauria</taxon>
        <taxon>Dinosauria</taxon>
        <taxon>Saurischia</taxon>
        <taxon>Theropoda</taxon>
        <taxon>Coelurosauria</taxon>
        <taxon>Aves</taxon>
        <taxon>Neognathae</taxon>
        <taxon>Neoaves</taxon>
        <taxon>Columbimorphae</taxon>
        <taxon>Columbiformes</taxon>
        <taxon>Columbidae</taxon>
        <taxon>Patagioenas</taxon>
    </lineage>
</organism>
<protein>
    <submittedName>
        <fullName evidence="1">Uncharacterized protein</fullName>
    </submittedName>
</protein>
<keyword evidence="2" id="KW-1185">Reference proteome</keyword>
<gene>
    <name evidence="1" type="ORF">AV530_003484</name>
</gene>
<proteinExistence type="predicted"/>
<name>A0A1V4K2M5_PATFA</name>
<accession>A0A1V4K2M5</accession>
<dbReference type="EMBL" id="LSYS01005108">
    <property type="protein sequence ID" value="OPJ78709.1"/>
    <property type="molecule type" value="Genomic_DNA"/>
</dbReference>
<dbReference type="Proteomes" id="UP000190648">
    <property type="component" value="Unassembled WGS sequence"/>
</dbReference>
<comment type="caution">
    <text evidence="1">The sequence shown here is derived from an EMBL/GenBank/DDBJ whole genome shotgun (WGS) entry which is preliminary data.</text>
</comment>
<evidence type="ECO:0000313" key="2">
    <source>
        <dbReference type="Proteomes" id="UP000190648"/>
    </source>
</evidence>
<dbReference type="AlphaFoldDB" id="A0A1V4K2M5"/>
<evidence type="ECO:0000313" key="1">
    <source>
        <dbReference type="EMBL" id="OPJ78709.1"/>
    </source>
</evidence>
<sequence>MQGWGGDGRLGWSVASRDPKYLRHPHSLVNKKPPWQARPRCSLRDEAAEGAGEENCIIAELISGTELVCIRSLLTTSRYYVGELL</sequence>
<reference evidence="1 2" key="1">
    <citation type="submission" date="2016-02" db="EMBL/GenBank/DDBJ databases">
        <title>Band-tailed pigeon sequencing and assembly.</title>
        <authorList>
            <person name="Soares A.E."/>
            <person name="Novak B.J."/>
            <person name="Rice E.S."/>
            <person name="O'Connell B."/>
            <person name="Chang D."/>
            <person name="Weber S."/>
            <person name="Shapiro B."/>
        </authorList>
    </citation>
    <scope>NUCLEOTIDE SEQUENCE [LARGE SCALE GENOMIC DNA]</scope>
    <source>
        <strain evidence="1">BTP2013</strain>
        <tissue evidence="1">Blood</tissue>
    </source>
</reference>